<dbReference type="AlphaFoldDB" id="A0A2M6W338"/>
<sequence>MKLSVNLVTYNGAGYIPFLFASLARQSFKDWKLFVADNNSTDNTVEAVKTELSNLLVQSELTRFSQNRGFAFAHNELIKKSDSQYFLVLNQDVALADDCLQKLMDFMDSQEAAVVSPRLMKWSQKNTVDSLGLKVSRSRRVVEHLSGQLWTQADEKMIALMPQSGQWSEVFGVSATCAVYRRIAVQKIALANNEIFDSSYFAYKEDVDLAWRLRQAKERAFVLLNAVAWHDRSAAAIGPTDKHAFKNKRQQSRLVRYYSYKNHLATLYKNEYWQNFLLDFPWIFCYELKKFIYCLFFDFRVLKSWFELSVDFFTLQKKRKTIKNSRQISYDQARKWIVK</sequence>
<dbReference type="EMBL" id="PFBX01000046">
    <property type="protein sequence ID" value="PIT87208.1"/>
    <property type="molecule type" value="Genomic_DNA"/>
</dbReference>
<dbReference type="GO" id="GO:0016757">
    <property type="term" value="F:glycosyltransferase activity"/>
    <property type="evidence" value="ECO:0007669"/>
    <property type="project" value="UniProtKB-KW"/>
</dbReference>
<dbReference type="InterPro" id="IPR029044">
    <property type="entry name" value="Nucleotide-diphossugar_trans"/>
</dbReference>
<dbReference type="PANTHER" id="PTHR43179:SF12">
    <property type="entry name" value="GALACTOFURANOSYLTRANSFERASE GLFT2"/>
    <property type="match status" value="1"/>
</dbReference>
<keyword evidence="3" id="KW-0808">Transferase</keyword>
<keyword evidence="2" id="KW-0328">Glycosyltransferase</keyword>
<dbReference type="Proteomes" id="UP000231183">
    <property type="component" value="Unassembled WGS sequence"/>
</dbReference>
<name>A0A2M6W338_9BACT</name>
<dbReference type="Gene3D" id="3.90.550.10">
    <property type="entry name" value="Spore Coat Polysaccharide Biosynthesis Protein SpsA, Chain A"/>
    <property type="match status" value="1"/>
</dbReference>
<dbReference type="SUPFAM" id="SSF53448">
    <property type="entry name" value="Nucleotide-diphospho-sugar transferases"/>
    <property type="match status" value="1"/>
</dbReference>
<evidence type="ECO:0000256" key="1">
    <source>
        <dbReference type="ARBA" id="ARBA00006739"/>
    </source>
</evidence>
<evidence type="ECO:0000259" key="4">
    <source>
        <dbReference type="Pfam" id="PF00535"/>
    </source>
</evidence>
<organism evidence="5 6">
    <name type="scientific">Candidatus Magasanikbacteria bacterium CG10_big_fil_rev_8_21_14_0_10_40_10</name>
    <dbReference type="NCBI Taxonomy" id="1974648"/>
    <lineage>
        <taxon>Bacteria</taxon>
        <taxon>Candidatus Magasanikiibacteriota</taxon>
    </lineage>
</organism>
<evidence type="ECO:0000313" key="6">
    <source>
        <dbReference type="Proteomes" id="UP000231183"/>
    </source>
</evidence>
<reference evidence="6" key="1">
    <citation type="submission" date="2017-09" db="EMBL/GenBank/DDBJ databases">
        <title>Depth-based differentiation of microbial function through sediment-hosted aquifers and enrichment of novel symbionts in the deep terrestrial subsurface.</title>
        <authorList>
            <person name="Probst A.J."/>
            <person name="Ladd B."/>
            <person name="Jarett J.K."/>
            <person name="Geller-Mcgrath D.E."/>
            <person name="Sieber C.M.K."/>
            <person name="Emerson J.B."/>
            <person name="Anantharaman K."/>
            <person name="Thomas B.C."/>
            <person name="Malmstrom R."/>
            <person name="Stieglmeier M."/>
            <person name="Klingl A."/>
            <person name="Woyke T."/>
            <person name="Ryan C.M."/>
            <person name="Banfield J.F."/>
        </authorList>
    </citation>
    <scope>NUCLEOTIDE SEQUENCE [LARGE SCALE GENOMIC DNA]</scope>
</reference>
<dbReference type="Pfam" id="PF00535">
    <property type="entry name" value="Glycos_transf_2"/>
    <property type="match status" value="1"/>
</dbReference>
<proteinExistence type="inferred from homology"/>
<protein>
    <recommendedName>
        <fullName evidence="4">Glycosyltransferase 2-like domain-containing protein</fullName>
    </recommendedName>
</protein>
<gene>
    <name evidence="5" type="ORF">COU31_04160</name>
</gene>
<comment type="caution">
    <text evidence="5">The sequence shown here is derived from an EMBL/GenBank/DDBJ whole genome shotgun (WGS) entry which is preliminary data.</text>
</comment>
<evidence type="ECO:0000256" key="2">
    <source>
        <dbReference type="ARBA" id="ARBA00022676"/>
    </source>
</evidence>
<dbReference type="InterPro" id="IPR001173">
    <property type="entry name" value="Glyco_trans_2-like"/>
</dbReference>
<dbReference type="PANTHER" id="PTHR43179">
    <property type="entry name" value="RHAMNOSYLTRANSFERASE WBBL"/>
    <property type="match status" value="1"/>
</dbReference>
<feature type="domain" description="Glycosyltransferase 2-like" evidence="4">
    <location>
        <begin position="4"/>
        <end position="187"/>
    </location>
</feature>
<comment type="similarity">
    <text evidence="1">Belongs to the glycosyltransferase 2 family.</text>
</comment>
<evidence type="ECO:0000256" key="3">
    <source>
        <dbReference type="ARBA" id="ARBA00022679"/>
    </source>
</evidence>
<evidence type="ECO:0000313" key="5">
    <source>
        <dbReference type="EMBL" id="PIT87208.1"/>
    </source>
</evidence>
<accession>A0A2M6W338</accession>